<dbReference type="Proteomes" id="UP001557485">
    <property type="component" value="Unassembled WGS sequence"/>
</dbReference>
<dbReference type="InterPro" id="IPR045508">
    <property type="entry name" value="DUF6482"/>
</dbReference>
<proteinExistence type="predicted"/>
<comment type="caution">
    <text evidence="1">The sequence shown here is derived from an EMBL/GenBank/DDBJ whole genome shotgun (WGS) entry which is preliminary data.</text>
</comment>
<evidence type="ECO:0000313" key="1">
    <source>
        <dbReference type="EMBL" id="MEX1668931.1"/>
    </source>
</evidence>
<accession>A0ABV3U4Y4</accession>
<dbReference type="EMBL" id="JBFRYA010000006">
    <property type="protein sequence ID" value="MEX1668931.1"/>
    <property type="molecule type" value="Genomic_DNA"/>
</dbReference>
<dbReference type="RefSeq" id="WP_368381196.1">
    <property type="nucleotide sequence ID" value="NZ_JBFRYA010000006.1"/>
</dbReference>
<reference evidence="1 2" key="1">
    <citation type="journal article" date="2011" name="Int. J. Syst. Evol. Microbiol.">
        <title>Zhongshania antarctica gen. nov., sp. nov. and Zhongshania guokunii sp. nov., gammaproteobacteria respectively isolated from coastal attached (fast) ice and surface seawater of the Antarctic.</title>
        <authorList>
            <person name="Li H.J."/>
            <person name="Zhang X.Y."/>
            <person name="Chen C.X."/>
            <person name="Zhang Y.J."/>
            <person name="Gao Z.M."/>
            <person name="Yu Y."/>
            <person name="Chen X.L."/>
            <person name="Chen B."/>
            <person name="Zhang Y.Z."/>
        </authorList>
    </citation>
    <scope>NUCLEOTIDE SEQUENCE [LARGE SCALE GENOMIC DNA]</scope>
    <source>
        <strain evidence="1 2">ZS6-22T</strain>
    </source>
</reference>
<evidence type="ECO:0000313" key="2">
    <source>
        <dbReference type="Proteomes" id="UP001557485"/>
    </source>
</evidence>
<name>A0ABV3U4Y4_9GAMM</name>
<protein>
    <submittedName>
        <fullName evidence="1">DUF6482 family protein</fullName>
    </submittedName>
</protein>
<keyword evidence="2" id="KW-1185">Reference proteome</keyword>
<sequence>MTKVFTDQLAALPLSKVFINATGAGMYIAAIALEGRLLNIYEADDKPLTRSSLTAMQQCLAACGCPPQSFIIKVGAGIESLCQFAEPDMGRIVLAM</sequence>
<dbReference type="Pfam" id="PF20090">
    <property type="entry name" value="DUF6482"/>
    <property type="match status" value="1"/>
</dbReference>
<organism evidence="1 2">
    <name type="scientific">Zhongshania guokunii</name>
    <dbReference type="NCBI Taxonomy" id="641783"/>
    <lineage>
        <taxon>Bacteria</taxon>
        <taxon>Pseudomonadati</taxon>
        <taxon>Pseudomonadota</taxon>
        <taxon>Gammaproteobacteria</taxon>
        <taxon>Cellvibrionales</taxon>
        <taxon>Spongiibacteraceae</taxon>
        <taxon>Zhongshania</taxon>
    </lineage>
</organism>
<gene>
    <name evidence="1" type="ORF">AB4876_08400</name>
</gene>